<reference evidence="2 3" key="2">
    <citation type="journal article" date="2019" name="G3 (Bethesda)">
        <title>Hybrid Assembly of the Genome of the Entomopathogenic Nematode Steinernema carpocapsae Identifies the X-Chromosome.</title>
        <authorList>
            <person name="Serra L."/>
            <person name="Macchietto M."/>
            <person name="Macias-Munoz A."/>
            <person name="McGill C.J."/>
            <person name="Rodriguez I.M."/>
            <person name="Rodriguez B."/>
            <person name="Murad R."/>
            <person name="Mortazavi A."/>
        </authorList>
    </citation>
    <scope>NUCLEOTIDE SEQUENCE [LARGE SCALE GENOMIC DNA]</scope>
    <source>
        <strain evidence="2 3">ALL</strain>
    </source>
</reference>
<dbReference type="Gene3D" id="3.10.100.10">
    <property type="entry name" value="Mannose-Binding Protein A, subunit A"/>
    <property type="match status" value="2"/>
</dbReference>
<dbReference type="SUPFAM" id="SSF56436">
    <property type="entry name" value="C-type lectin-like"/>
    <property type="match status" value="2"/>
</dbReference>
<dbReference type="EMBL" id="AZBU02000012">
    <property type="protein sequence ID" value="TKR60088.1"/>
    <property type="molecule type" value="Genomic_DNA"/>
</dbReference>
<sequence length="396" mass="44141">MLCVDPLNNAKTQNDIWNVCTAMMTQPVTIEDETQDAAFFTALKASTDLSTNHTTLIELHVPEDASFDQTDVEKNFIWVDGSRATYQNWMKDQQANEKKRLICRGVTFQYSQIDRQLHGHPSKGDFPEVTSEGDCAKVALKANASGLVISPGTNGMWKCRPMDVTGFSEHPETKDRFFLAGLRGVNTCTGVKMSVEVMLHEYEKCGHNTVICQNLKNLKSYCDEHFNNDLLNCKKATCELNQQLSGRFCCPVNFVYMDAFQTCIAVLPVENWNTDDDIWDVCRSRNSDPVTIQNEAQNEALSMTLTGLENADSVIGLHIPADSTVALDNFQWVDGSEAVYRNFSDIVSEEEGTTMVLLVGYEQNWVNAKLDGDESLCEIISCQITCSAKIGGLSDD</sequence>
<comment type="caution">
    <text evidence="2">The sequence shown here is derived from an EMBL/GenBank/DDBJ whole genome shotgun (WGS) entry which is preliminary data.</text>
</comment>
<keyword evidence="3" id="KW-1185">Reference proteome</keyword>
<organism evidence="2 3">
    <name type="scientific">Steinernema carpocapsae</name>
    <name type="common">Entomopathogenic nematode</name>
    <dbReference type="NCBI Taxonomy" id="34508"/>
    <lineage>
        <taxon>Eukaryota</taxon>
        <taxon>Metazoa</taxon>
        <taxon>Ecdysozoa</taxon>
        <taxon>Nematoda</taxon>
        <taxon>Chromadorea</taxon>
        <taxon>Rhabditida</taxon>
        <taxon>Tylenchina</taxon>
        <taxon>Panagrolaimomorpha</taxon>
        <taxon>Strongyloidoidea</taxon>
        <taxon>Steinernematidae</taxon>
        <taxon>Steinernema</taxon>
    </lineage>
</organism>
<accession>A0A4U5LVA7</accession>
<dbReference type="InterPro" id="IPR016186">
    <property type="entry name" value="C-type_lectin-like/link_sf"/>
</dbReference>
<dbReference type="Proteomes" id="UP000298663">
    <property type="component" value="Unassembled WGS sequence"/>
</dbReference>
<evidence type="ECO:0000259" key="1">
    <source>
        <dbReference type="SMART" id="SM00034"/>
    </source>
</evidence>
<dbReference type="CDD" id="cd00037">
    <property type="entry name" value="CLECT"/>
    <property type="match status" value="1"/>
</dbReference>
<dbReference type="SMART" id="SM00034">
    <property type="entry name" value="CLECT"/>
    <property type="match status" value="1"/>
</dbReference>
<reference evidence="2 3" key="1">
    <citation type="journal article" date="2015" name="Genome Biol.">
        <title>Comparative genomics of Steinernema reveals deeply conserved gene regulatory networks.</title>
        <authorList>
            <person name="Dillman A.R."/>
            <person name="Macchietto M."/>
            <person name="Porter C.F."/>
            <person name="Rogers A."/>
            <person name="Williams B."/>
            <person name="Antoshechkin I."/>
            <person name="Lee M.M."/>
            <person name="Goodwin Z."/>
            <person name="Lu X."/>
            <person name="Lewis E.E."/>
            <person name="Goodrich-Blair H."/>
            <person name="Stock S.P."/>
            <person name="Adams B.J."/>
            <person name="Sternberg P.W."/>
            <person name="Mortazavi A."/>
        </authorList>
    </citation>
    <scope>NUCLEOTIDE SEQUENCE [LARGE SCALE GENOMIC DNA]</scope>
    <source>
        <strain evidence="2 3">ALL</strain>
    </source>
</reference>
<dbReference type="InterPro" id="IPR001304">
    <property type="entry name" value="C-type_lectin-like"/>
</dbReference>
<name>A0A4U5LVA7_STECR</name>
<evidence type="ECO:0000313" key="3">
    <source>
        <dbReference type="Proteomes" id="UP000298663"/>
    </source>
</evidence>
<dbReference type="InterPro" id="IPR016187">
    <property type="entry name" value="CTDL_fold"/>
</dbReference>
<gene>
    <name evidence="2" type="ORF">L596_029672</name>
</gene>
<proteinExistence type="predicted"/>
<evidence type="ECO:0000313" key="2">
    <source>
        <dbReference type="EMBL" id="TKR60088.1"/>
    </source>
</evidence>
<feature type="domain" description="C-type lectin" evidence="1">
    <location>
        <begin position="250"/>
        <end position="378"/>
    </location>
</feature>
<protein>
    <recommendedName>
        <fullName evidence="1">C-type lectin domain-containing protein</fullName>
    </recommendedName>
</protein>
<dbReference type="AlphaFoldDB" id="A0A4U5LVA7"/>